<dbReference type="Proteomes" id="UP001549146">
    <property type="component" value="Unassembled WGS sequence"/>
</dbReference>
<evidence type="ECO:0000313" key="3">
    <source>
        <dbReference type="EMBL" id="MET3730584.1"/>
    </source>
</evidence>
<sequence length="178" mass="19928">MRDILTSAYSFNHALGSWNLNAEVQLMHMLSYSGMDCINYSQTLIDWSNKSTIPSGRSLGSTNLTYGPDAVNPRNKLISQKGWTITGDVFSTTECNQMSVSDVEKEKTRIYPNPVQDVLFIDSKSTIQKIEVYDVSGRLVSTKTNSKSIQVNQLPKGNYIVKTTTDKGEVYTQKIIKN</sequence>
<name>A0ABV2LR81_9FLAO</name>
<reference evidence="3 4" key="1">
    <citation type="submission" date="2024-06" db="EMBL/GenBank/DDBJ databases">
        <title>Genomic Encyclopedia of Type Strains, Phase IV (KMG-IV): sequencing the most valuable type-strain genomes for metagenomic binning, comparative biology and taxonomic classification.</title>
        <authorList>
            <person name="Goeker M."/>
        </authorList>
    </citation>
    <scope>NUCLEOTIDE SEQUENCE [LARGE SCALE GENOMIC DNA]</scope>
    <source>
        <strain evidence="3 4">DSM 29388</strain>
    </source>
</reference>
<evidence type="ECO:0000259" key="2">
    <source>
        <dbReference type="Pfam" id="PF18962"/>
    </source>
</evidence>
<feature type="domain" description="Secretion system C-terminal sorting" evidence="2">
    <location>
        <begin position="110"/>
        <end position="176"/>
    </location>
</feature>
<evidence type="ECO:0000256" key="1">
    <source>
        <dbReference type="ARBA" id="ARBA00022729"/>
    </source>
</evidence>
<dbReference type="EMBL" id="JBEPMO010000001">
    <property type="protein sequence ID" value="MET3730584.1"/>
    <property type="molecule type" value="Genomic_DNA"/>
</dbReference>
<dbReference type="NCBIfam" id="TIGR04183">
    <property type="entry name" value="Por_Secre_tail"/>
    <property type="match status" value="1"/>
</dbReference>
<dbReference type="InterPro" id="IPR026444">
    <property type="entry name" value="Secre_tail"/>
</dbReference>
<comment type="caution">
    <text evidence="3">The sequence shown here is derived from an EMBL/GenBank/DDBJ whole genome shotgun (WGS) entry which is preliminary data.</text>
</comment>
<evidence type="ECO:0000313" key="4">
    <source>
        <dbReference type="Proteomes" id="UP001549146"/>
    </source>
</evidence>
<accession>A0ABV2LR81</accession>
<organism evidence="3 4">
    <name type="scientific">Moheibacter stercoris</name>
    <dbReference type="NCBI Taxonomy" id="1628251"/>
    <lineage>
        <taxon>Bacteria</taxon>
        <taxon>Pseudomonadati</taxon>
        <taxon>Bacteroidota</taxon>
        <taxon>Flavobacteriia</taxon>
        <taxon>Flavobacteriales</taxon>
        <taxon>Weeksellaceae</taxon>
        <taxon>Moheibacter</taxon>
    </lineage>
</organism>
<dbReference type="Pfam" id="PF18962">
    <property type="entry name" value="Por_Secre_tail"/>
    <property type="match status" value="1"/>
</dbReference>
<proteinExistence type="predicted"/>
<gene>
    <name evidence="3" type="ORF">ABID46_000136</name>
</gene>
<keyword evidence="4" id="KW-1185">Reference proteome</keyword>
<protein>
    <recommendedName>
        <fullName evidence="2">Secretion system C-terminal sorting domain-containing protein</fullName>
    </recommendedName>
</protein>
<keyword evidence="1" id="KW-0732">Signal</keyword>